<name>A0A316HA79_9SPHI</name>
<evidence type="ECO:0008006" key="4">
    <source>
        <dbReference type="Google" id="ProtNLM"/>
    </source>
</evidence>
<protein>
    <recommendedName>
        <fullName evidence="4">Aminopeptidase</fullName>
    </recommendedName>
</protein>
<evidence type="ECO:0000313" key="2">
    <source>
        <dbReference type="EMBL" id="PWK75295.1"/>
    </source>
</evidence>
<organism evidence="2 3">
    <name type="scientific">Mucilaginibacter oryzae</name>
    <dbReference type="NCBI Taxonomy" id="468058"/>
    <lineage>
        <taxon>Bacteria</taxon>
        <taxon>Pseudomonadati</taxon>
        <taxon>Bacteroidota</taxon>
        <taxon>Sphingobacteriia</taxon>
        <taxon>Sphingobacteriales</taxon>
        <taxon>Sphingobacteriaceae</taxon>
        <taxon>Mucilaginibacter</taxon>
    </lineage>
</organism>
<dbReference type="AlphaFoldDB" id="A0A316HA79"/>
<dbReference type="EMBL" id="QGHA01000008">
    <property type="protein sequence ID" value="PWK75295.1"/>
    <property type="molecule type" value="Genomic_DNA"/>
</dbReference>
<evidence type="ECO:0000313" key="3">
    <source>
        <dbReference type="Proteomes" id="UP000245678"/>
    </source>
</evidence>
<gene>
    <name evidence="2" type="ORF">LX99_03788</name>
</gene>
<comment type="caution">
    <text evidence="2">The sequence shown here is derived from an EMBL/GenBank/DDBJ whole genome shotgun (WGS) entry which is preliminary data.</text>
</comment>
<dbReference type="Proteomes" id="UP000245678">
    <property type="component" value="Unassembled WGS sequence"/>
</dbReference>
<evidence type="ECO:0000256" key="1">
    <source>
        <dbReference type="SAM" id="MobiDB-lite"/>
    </source>
</evidence>
<accession>A0A316HA79</accession>
<reference evidence="2 3" key="1">
    <citation type="submission" date="2018-05" db="EMBL/GenBank/DDBJ databases">
        <title>Genomic Encyclopedia of Archaeal and Bacterial Type Strains, Phase II (KMG-II): from individual species to whole genera.</title>
        <authorList>
            <person name="Goeker M."/>
        </authorList>
    </citation>
    <scope>NUCLEOTIDE SEQUENCE [LARGE SCALE GENOMIC DNA]</scope>
    <source>
        <strain evidence="2 3">DSM 19975</strain>
    </source>
</reference>
<sequence length="188" mass="21577">MEADADHVQFDRNLENISTTRNKEAGTRFAVEADTSLQDFYSKWDRFAATPVTTQSYQAMYNALNPAEKKLYDSKNYFYEVSFTNKGGLVTPLLIEWTYADGTKEPEKISAYIWRKNENKITKVFAKTKEVKGIKLDPYRETADIDESNNSWPREYAPSRFELFKQQTLPRGATSGANPMQEARKGGQ</sequence>
<proteinExistence type="predicted"/>
<feature type="region of interest" description="Disordered" evidence="1">
    <location>
        <begin position="167"/>
        <end position="188"/>
    </location>
</feature>
<dbReference type="RefSeq" id="WP_109609249.1">
    <property type="nucleotide sequence ID" value="NZ_QGHA01000008.1"/>
</dbReference>
<keyword evidence="3" id="KW-1185">Reference proteome</keyword>